<reference evidence="8" key="1">
    <citation type="submission" date="2021-01" db="EMBL/GenBank/DDBJ databases">
        <authorList>
            <person name="Corre E."/>
            <person name="Pelletier E."/>
            <person name="Niang G."/>
            <person name="Scheremetjew M."/>
            <person name="Finn R."/>
            <person name="Kale V."/>
            <person name="Holt S."/>
            <person name="Cochrane G."/>
            <person name="Meng A."/>
            <person name="Brown T."/>
            <person name="Cohen L."/>
        </authorList>
    </citation>
    <scope>NUCLEOTIDE SEQUENCE</scope>
    <source>
        <strain evidence="8">PLY429</strain>
    </source>
</reference>
<dbReference type="InterPro" id="IPR043151">
    <property type="entry name" value="BAH_sf"/>
</dbReference>
<dbReference type="EMBL" id="HBGG01040765">
    <property type="protein sequence ID" value="CAD9223822.1"/>
    <property type="molecule type" value="Transcribed_RNA"/>
</dbReference>
<evidence type="ECO:0000256" key="2">
    <source>
        <dbReference type="ARBA" id="ARBA00022771"/>
    </source>
</evidence>
<feature type="region of interest" description="Disordered" evidence="5">
    <location>
        <begin position="656"/>
        <end position="712"/>
    </location>
</feature>
<gene>
    <name evidence="8" type="ORF">TCHU04912_LOCUS21030</name>
</gene>
<dbReference type="Gene3D" id="2.30.30.490">
    <property type="match status" value="1"/>
</dbReference>
<feature type="compositionally biased region" description="Basic and acidic residues" evidence="5">
    <location>
        <begin position="1"/>
        <end position="19"/>
    </location>
</feature>
<proteinExistence type="predicted"/>
<dbReference type="PROSITE" id="PS01359">
    <property type="entry name" value="ZF_PHD_1"/>
    <property type="match status" value="1"/>
</dbReference>
<feature type="region of interest" description="Disordered" evidence="5">
    <location>
        <begin position="489"/>
        <end position="631"/>
    </location>
</feature>
<feature type="region of interest" description="Disordered" evidence="5">
    <location>
        <begin position="1"/>
        <end position="26"/>
    </location>
</feature>
<dbReference type="PANTHER" id="PTHR12618">
    <property type="entry name" value="PHD AND RING FINGER DOMAIN-CONTAINING PROTEIN 1"/>
    <property type="match status" value="1"/>
</dbReference>
<dbReference type="SUPFAM" id="SSF57903">
    <property type="entry name" value="FYVE/PHD zinc finger"/>
    <property type="match status" value="1"/>
</dbReference>
<feature type="compositionally biased region" description="Low complexity" evidence="5">
    <location>
        <begin position="614"/>
        <end position="631"/>
    </location>
</feature>
<dbReference type="PROSITE" id="PS51038">
    <property type="entry name" value="BAH"/>
    <property type="match status" value="1"/>
</dbReference>
<dbReference type="GO" id="GO:0003682">
    <property type="term" value="F:chromatin binding"/>
    <property type="evidence" value="ECO:0007669"/>
    <property type="project" value="InterPro"/>
</dbReference>
<dbReference type="SMART" id="SM00439">
    <property type="entry name" value="BAH"/>
    <property type="match status" value="1"/>
</dbReference>
<feature type="domain" description="PHD-type" evidence="6">
    <location>
        <begin position="880"/>
        <end position="930"/>
    </location>
</feature>
<evidence type="ECO:0000256" key="3">
    <source>
        <dbReference type="ARBA" id="ARBA00022833"/>
    </source>
</evidence>
<evidence type="ECO:0000256" key="1">
    <source>
        <dbReference type="ARBA" id="ARBA00022723"/>
    </source>
</evidence>
<dbReference type="InterPro" id="IPR013083">
    <property type="entry name" value="Znf_RING/FYVE/PHD"/>
</dbReference>
<evidence type="ECO:0000259" key="6">
    <source>
        <dbReference type="PROSITE" id="PS50016"/>
    </source>
</evidence>
<dbReference type="InterPro" id="IPR011011">
    <property type="entry name" value="Znf_FYVE_PHD"/>
</dbReference>
<keyword evidence="2 4" id="KW-0863">Zinc-finger</keyword>
<protein>
    <recommendedName>
        <fullName evidence="9">Origin recognition complex subunit 1</fullName>
    </recommendedName>
</protein>
<dbReference type="CDD" id="cd15545">
    <property type="entry name" value="PHD_BAZ2A_like"/>
    <property type="match status" value="1"/>
</dbReference>
<organism evidence="8">
    <name type="scientific">Tetraselmis chuii</name>
    <dbReference type="NCBI Taxonomy" id="63592"/>
    <lineage>
        <taxon>Eukaryota</taxon>
        <taxon>Viridiplantae</taxon>
        <taxon>Chlorophyta</taxon>
        <taxon>core chlorophytes</taxon>
        <taxon>Chlorodendrophyceae</taxon>
        <taxon>Chlorodendrales</taxon>
        <taxon>Chlorodendraceae</taxon>
        <taxon>Tetraselmis</taxon>
    </lineage>
</organism>
<keyword evidence="3" id="KW-0862">Zinc</keyword>
<evidence type="ECO:0000259" key="7">
    <source>
        <dbReference type="PROSITE" id="PS51038"/>
    </source>
</evidence>
<sequence length="938" mass="101735">MASRDDSGGEGPSQRKEAQATDEDVQFVDDYDDDEVEVNNKFRNVVVEGPGSRIVHEAARTVRKRTIRRGICVQIKGEALTPHLAVINEVFAQGRKNAKMINVTWLYRHTDVPASCTKTASAKEADHITSEMTMHENRQRRHLYLTDQKEDISVACVLHPCQVFFLGNEKGEPCRNMVLEGETVLRPWPTFVCRHYYNLKLEEIYSLEEDVYSGDEAYEIEELLGATKKFMSDMGIVLGKPEEAPNPVIAMQRARARLDEAAAVLAGLVESRACEALPDTAAHESGPASAAAVKTTAEELKNEVDVVLTDKLLKRFKGELAKAGKSDQDLKKRLQGEATTAICAVACPSRGASRKLAECLSKLSEKSVTSDILCRLGFARVLAVWMGQVFYRIGKQANKTAEDHELLHWLLLCLERVPPTKDDIDWMTCVVGLGRVVSRLAKKDSPSWCDTQLQRAQDNPRFSTFKLSLQSIREAAKRVMEVMLAATKSPQAGEKIASAGTTAQRRASQSQPPTKTASAPSRAGVDASASSSVPQPPCAEPPNVTKSTPPAAPKPPRKPPSSAAKKKPDASGNGGAVPASVRGTSGEFDDDVALMDLAQQRAPPKRKRAPATEAVAVGRSSAASGAAQHASNGAAFSGILDANHSPGTPLKRINAKKTTQLTGDLHLNTSSNSFVSPSPARASPGSANLTSQQPSSETNVHGVERNSETGMYRVSYTPQGESAPVYRGQREKLEGALELLGEAIREDAQRISGGDPEKIKETARAIWATLGGKATKPQPSTPHAEGGETGASGSAPRGAPSPGGNSGRLQVKARIPSPRGKYVTAEYDIFEKGIIIDGKSVRADKWLDSIGVRTASLELAHRYIIVTALELERTLYQYLEEACSVCGSVLDEDVLMMCENCDYLWHTYCLTPKLDAVPEGEWYCDECARSRKKKQRTE</sequence>
<dbReference type="InterPro" id="IPR001965">
    <property type="entry name" value="Znf_PHD"/>
</dbReference>
<dbReference type="PANTHER" id="PTHR12618:SF20">
    <property type="entry name" value="PHD AND RING FINGER DOMAIN-CONTAINING PROTEIN 1"/>
    <property type="match status" value="1"/>
</dbReference>
<dbReference type="InterPro" id="IPR001025">
    <property type="entry name" value="BAH_dom"/>
</dbReference>
<feature type="compositionally biased region" description="Polar residues" evidence="5">
    <location>
        <begin position="688"/>
        <end position="699"/>
    </location>
</feature>
<dbReference type="InterPro" id="IPR019786">
    <property type="entry name" value="Zinc_finger_PHD-type_CS"/>
</dbReference>
<dbReference type="PROSITE" id="PS50016">
    <property type="entry name" value="ZF_PHD_2"/>
    <property type="match status" value="1"/>
</dbReference>
<feature type="domain" description="BAH" evidence="7">
    <location>
        <begin position="65"/>
        <end position="208"/>
    </location>
</feature>
<name>A0A7S1T6V9_9CHLO</name>
<feature type="compositionally biased region" description="Polar residues" evidence="5">
    <location>
        <begin position="656"/>
        <end position="675"/>
    </location>
</feature>
<dbReference type="GO" id="GO:0008270">
    <property type="term" value="F:zinc ion binding"/>
    <property type="evidence" value="ECO:0007669"/>
    <property type="project" value="UniProtKB-KW"/>
</dbReference>
<feature type="compositionally biased region" description="Polar residues" evidence="5">
    <location>
        <begin position="499"/>
        <end position="519"/>
    </location>
</feature>
<feature type="compositionally biased region" description="Low complexity" evidence="5">
    <location>
        <begin position="676"/>
        <end position="687"/>
    </location>
</feature>
<accession>A0A7S1T6V9</accession>
<feature type="compositionally biased region" description="Low complexity" evidence="5">
    <location>
        <begin position="791"/>
        <end position="803"/>
    </location>
</feature>
<evidence type="ECO:0008006" key="9">
    <source>
        <dbReference type="Google" id="ProtNLM"/>
    </source>
</evidence>
<evidence type="ECO:0000313" key="8">
    <source>
        <dbReference type="EMBL" id="CAD9223822.1"/>
    </source>
</evidence>
<dbReference type="AlphaFoldDB" id="A0A7S1T6V9"/>
<dbReference type="Gene3D" id="3.30.40.10">
    <property type="entry name" value="Zinc/RING finger domain, C3HC4 (zinc finger)"/>
    <property type="match status" value="1"/>
</dbReference>
<evidence type="ECO:0000256" key="5">
    <source>
        <dbReference type="SAM" id="MobiDB-lite"/>
    </source>
</evidence>
<dbReference type="InterPro" id="IPR019787">
    <property type="entry name" value="Znf_PHD-finger"/>
</dbReference>
<evidence type="ECO:0000256" key="4">
    <source>
        <dbReference type="PROSITE-ProRule" id="PRU00146"/>
    </source>
</evidence>
<dbReference type="SMART" id="SM00249">
    <property type="entry name" value="PHD"/>
    <property type="match status" value="1"/>
</dbReference>
<keyword evidence="1" id="KW-0479">Metal-binding</keyword>
<feature type="region of interest" description="Disordered" evidence="5">
    <location>
        <begin position="771"/>
        <end position="811"/>
    </location>
</feature>
<dbReference type="Pfam" id="PF00628">
    <property type="entry name" value="PHD"/>
    <property type="match status" value="1"/>
</dbReference>
<dbReference type="InterPro" id="IPR047157">
    <property type="entry name" value="PHRF1/Atg35"/>
</dbReference>